<dbReference type="InterPro" id="IPR016177">
    <property type="entry name" value="DNA-bd_dom_sf"/>
</dbReference>
<dbReference type="PIRSF" id="PIRSF038123">
    <property type="entry name" value="PTI6"/>
    <property type="match status" value="1"/>
</dbReference>
<keyword evidence="5" id="KW-0804">Transcription</keyword>
<accession>A0A9E8Z1K6</accession>
<protein>
    <submittedName>
        <fullName evidence="8">Transcription factor ERF63</fullName>
    </submittedName>
</protein>
<dbReference type="Gene3D" id="3.30.730.10">
    <property type="entry name" value="AP2/ERF domain"/>
    <property type="match status" value="1"/>
</dbReference>
<keyword evidence="3" id="KW-0805">Transcription regulation</keyword>
<dbReference type="AlphaFoldDB" id="A0A9E8Z1K6"/>
<dbReference type="InterPro" id="IPR050913">
    <property type="entry name" value="AP2/ERF_ERF"/>
</dbReference>
<organism evidence="8">
    <name type="scientific">Nothapodytes nimmoniana</name>
    <name type="common">Nothapodytes foetida</name>
    <dbReference type="NCBI Taxonomy" id="159386"/>
    <lineage>
        <taxon>Eukaryota</taxon>
        <taxon>Viridiplantae</taxon>
        <taxon>Streptophyta</taxon>
        <taxon>Embryophyta</taxon>
        <taxon>Tracheophyta</taxon>
        <taxon>Spermatophyta</taxon>
        <taxon>Magnoliopsida</taxon>
        <taxon>eudicotyledons</taxon>
        <taxon>Gunneridae</taxon>
        <taxon>Pentapetalae</taxon>
        <taxon>asterids</taxon>
        <taxon>lamiids</taxon>
        <taxon>Icacinales</taxon>
        <taxon>Icacinaceae</taxon>
        <taxon>Nothapodytes</taxon>
    </lineage>
</organism>
<comment type="subcellular location">
    <subcellularLocation>
        <location evidence="1">Nucleus</location>
    </subcellularLocation>
</comment>
<proteinExistence type="evidence at transcript level"/>
<evidence type="ECO:0000256" key="4">
    <source>
        <dbReference type="ARBA" id="ARBA00023125"/>
    </source>
</evidence>
<dbReference type="PANTHER" id="PTHR31194">
    <property type="entry name" value="SHN SHINE , DNA BINDING / TRANSCRIPTION FACTOR"/>
    <property type="match status" value="1"/>
</dbReference>
<dbReference type="GO" id="GO:0003700">
    <property type="term" value="F:DNA-binding transcription factor activity"/>
    <property type="evidence" value="ECO:0007669"/>
    <property type="project" value="InterPro"/>
</dbReference>
<dbReference type="CDD" id="cd00018">
    <property type="entry name" value="AP2"/>
    <property type="match status" value="1"/>
</dbReference>
<dbReference type="EMBL" id="OP311496">
    <property type="protein sequence ID" value="WAK86024.1"/>
    <property type="molecule type" value="mRNA"/>
</dbReference>
<keyword evidence="6" id="KW-0539">Nucleus</keyword>
<evidence type="ECO:0000313" key="8">
    <source>
        <dbReference type="EMBL" id="WAK86024.1"/>
    </source>
</evidence>
<dbReference type="PRINTS" id="PR00367">
    <property type="entry name" value="ETHRSPELEMNT"/>
</dbReference>
<dbReference type="SMART" id="SM00380">
    <property type="entry name" value="AP2"/>
    <property type="match status" value="1"/>
</dbReference>
<dbReference type="FunFam" id="3.30.730.10:FF:000001">
    <property type="entry name" value="Ethylene-responsive transcription factor 2"/>
    <property type="match status" value="1"/>
</dbReference>
<reference evidence="8" key="1">
    <citation type="submission" date="2022-08" db="EMBL/GenBank/DDBJ databases">
        <title>Phylogenomics of transcriptionally active AP2/ERF and bHLH transcription factors and their promoter regions regulating camptothecin biosynthesis in Nothapodytes nimmoniana.</title>
        <authorList>
            <person name="Godbole R.C."/>
            <person name="Pable A.A."/>
            <person name="Singh S."/>
            <person name="Barvkar V.T."/>
        </authorList>
    </citation>
    <scope>NUCLEOTIDE SEQUENCE</scope>
</reference>
<dbReference type="GO" id="GO:0006952">
    <property type="term" value="P:defense response"/>
    <property type="evidence" value="ECO:0007669"/>
    <property type="project" value="UniProtKB-KW"/>
</dbReference>
<dbReference type="PROSITE" id="PS51032">
    <property type="entry name" value="AP2_ERF"/>
    <property type="match status" value="1"/>
</dbReference>
<evidence type="ECO:0000256" key="3">
    <source>
        <dbReference type="ARBA" id="ARBA00023015"/>
    </source>
</evidence>
<evidence type="ECO:0000256" key="6">
    <source>
        <dbReference type="ARBA" id="ARBA00023242"/>
    </source>
</evidence>
<evidence type="ECO:0000256" key="5">
    <source>
        <dbReference type="ARBA" id="ARBA00023163"/>
    </source>
</evidence>
<dbReference type="Pfam" id="PF00847">
    <property type="entry name" value="AP2"/>
    <property type="match status" value="1"/>
</dbReference>
<sequence length="247" mass="27916">MSTQEAVKFSEHVVTTTKALNDGRSMASCELSDELPQRVVRIILTDADATDSSDDDLETERRVKRHVEHINFEHHPESLNRERGKKRSMKNICLPKSDEDGRKKYRGVRQRPWGRWAAEIRDPTRRKRVWLGTYDSAEEAAMVYDRAAVRLRGLDAVTNFPKVSVSSTAEEPSENESQLKHAASSPTSVLHYEDFTLFDGFGYGDVGVFGGFDVDLPFNLPDISASFSNFGEDFGEFDLDDFLVESS</sequence>
<feature type="domain" description="AP2/ERF" evidence="7">
    <location>
        <begin position="104"/>
        <end position="161"/>
    </location>
</feature>
<keyword evidence="2" id="KW-0611">Plant defense</keyword>
<dbReference type="InterPro" id="IPR036955">
    <property type="entry name" value="AP2/ERF_dom_sf"/>
</dbReference>
<dbReference type="PANTHER" id="PTHR31194:SF166">
    <property type="entry name" value="PATHOGENESIS-RELATED GENES TRANSCRIPTIONAL ACTIVATOR PTI6"/>
    <property type="match status" value="1"/>
</dbReference>
<dbReference type="InterPro" id="IPR001471">
    <property type="entry name" value="AP2/ERF_dom"/>
</dbReference>
<evidence type="ECO:0000256" key="1">
    <source>
        <dbReference type="ARBA" id="ARBA00004123"/>
    </source>
</evidence>
<evidence type="ECO:0000259" key="7">
    <source>
        <dbReference type="PROSITE" id="PS51032"/>
    </source>
</evidence>
<dbReference type="SUPFAM" id="SSF54171">
    <property type="entry name" value="DNA-binding domain"/>
    <property type="match status" value="1"/>
</dbReference>
<evidence type="ECO:0000256" key="2">
    <source>
        <dbReference type="ARBA" id="ARBA00022821"/>
    </source>
</evidence>
<dbReference type="GO" id="GO:0005634">
    <property type="term" value="C:nucleus"/>
    <property type="evidence" value="ECO:0007669"/>
    <property type="project" value="UniProtKB-SubCell"/>
</dbReference>
<keyword evidence="4" id="KW-0238">DNA-binding</keyword>
<dbReference type="GO" id="GO:0003677">
    <property type="term" value="F:DNA binding"/>
    <property type="evidence" value="ECO:0007669"/>
    <property type="project" value="UniProtKB-KW"/>
</dbReference>
<name>A0A9E8Z1K6_NOTNI</name>